<evidence type="ECO:0000259" key="4">
    <source>
        <dbReference type="PROSITE" id="PS50887"/>
    </source>
</evidence>
<dbReference type="PROSITE" id="PS50113">
    <property type="entry name" value="PAC"/>
    <property type="match status" value="2"/>
</dbReference>
<dbReference type="Pfam" id="PF00990">
    <property type="entry name" value="GGDEF"/>
    <property type="match status" value="1"/>
</dbReference>
<dbReference type="InterPro" id="IPR001610">
    <property type="entry name" value="PAC"/>
</dbReference>
<dbReference type="NCBIfam" id="TIGR00229">
    <property type="entry name" value="sensory_box"/>
    <property type="match status" value="3"/>
</dbReference>
<dbReference type="SUPFAM" id="SSF55785">
    <property type="entry name" value="PYP-like sensor domain (PAS domain)"/>
    <property type="match status" value="3"/>
</dbReference>
<dbReference type="PROSITE" id="PS50112">
    <property type="entry name" value="PAS"/>
    <property type="match status" value="2"/>
</dbReference>
<dbReference type="Pfam" id="PF00563">
    <property type="entry name" value="EAL"/>
    <property type="match status" value="1"/>
</dbReference>
<sequence length="850" mass="94976">MQSGTDAGLSSAARQLAKKQEQLNLVFDNVADVIFVLDVVDDANFIFSAVNRRFLETTGLSQEAILGKSVYEVIPPPAHALVTGKYLEAIRGRKTVSWEETSDYPAGTKIGRVSVSPIFDGNGRCTQLIGTVHDITQYRRMHDQLLKVEERWRLALEGSGAGVWDWDIKADTVNHSQQWKKLLGLDDEEIGLGLGEWKDRLHPDDQPRVWAETQEAFARRRTAIQSEHRLLHHQGYWIWVSGHGMITYDAQGNPERMIGTIVDITLQKEAERAMQLASIVYRQSSEAMAITNEAGVVLTVNDAFARSRKLNADAIVGRPLIEFFDEEHGSDAHEKIQQSLSREGHWHGELWHRDPQRGEVAELCTIDTIRNADGSAFSRIYLFLDITERKRSEQVIWRQANFDALTDLPNRNMLGDRLVQLIEAAGARGTAVSLMLIDLDRFKEVNDGLGHSVGDQLLVQATQRLRSAVRAIDLTARLGGDEFAVVLSDGNDSRTVERMAEAINDALSIPYDVEGNRIHVSGSIGIAQYPGDASSAEELIKHADQAMYAAKSLGGNRHCHFLPTMEERIVARRRMVNDLHAALSSDQFFLNYQPIVNLKDGTVSKVEALLRWKHPEQGLISPAHFIPLAEDIGVIGPISNWVAREAISRFAPRCRAEPQQFEVAINVSPVQFRRGTRAIGTLLETIEEFGIPYSSIVVELTEGMLLNLDDTMKKKFAMLQEKGVKLALDDFGTGYSSLSYITKLRFDYLKIDRLFVHELGTDPTRLALCETMVWMAHKLGMKVVAEGIENEVQSRILTDLGADFGQGFLFARPMSFDDASQHIDATNKKAECRASPIALAGQRTASRFRT</sequence>
<evidence type="ECO:0000259" key="3">
    <source>
        <dbReference type="PROSITE" id="PS50883"/>
    </source>
</evidence>
<name>A0A239G3J9_9BURK</name>
<gene>
    <name evidence="5" type="ORF">SAMN06265795_104236</name>
</gene>
<dbReference type="SUPFAM" id="SSF55073">
    <property type="entry name" value="Nucleotide cyclase"/>
    <property type="match status" value="1"/>
</dbReference>
<feature type="domain" description="PAC" evidence="2">
    <location>
        <begin position="94"/>
        <end position="147"/>
    </location>
</feature>
<dbReference type="Proteomes" id="UP000198284">
    <property type="component" value="Unassembled WGS sequence"/>
</dbReference>
<feature type="domain" description="EAL" evidence="3">
    <location>
        <begin position="572"/>
        <end position="827"/>
    </location>
</feature>
<dbReference type="GO" id="GO:0003824">
    <property type="term" value="F:catalytic activity"/>
    <property type="evidence" value="ECO:0007669"/>
    <property type="project" value="UniProtKB-ARBA"/>
</dbReference>
<dbReference type="SMART" id="SM00052">
    <property type="entry name" value="EAL"/>
    <property type="match status" value="1"/>
</dbReference>
<dbReference type="InterPro" id="IPR001633">
    <property type="entry name" value="EAL_dom"/>
</dbReference>
<dbReference type="Pfam" id="PF08448">
    <property type="entry name" value="PAS_4"/>
    <property type="match status" value="1"/>
</dbReference>
<dbReference type="PANTHER" id="PTHR44757">
    <property type="entry name" value="DIGUANYLATE CYCLASE DGCP"/>
    <property type="match status" value="1"/>
</dbReference>
<dbReference type="Gene3D" id="3.30.450.20">
    <property type="entry name" value="PAS domain"/>
    <property type="match status" value="3"/>
</dbReference>
<accession>A0A239G3J9</accession>
<evidence type="ECO:0000259" key="2">
    <source>
        <dbReference type="PROSITE" id="PS50113"/>
    </source>
</evidence>
<reference evidence="5 6" key="1">
    <citation type="submission" date="2017-06" db="EMBL/GenBank/DDBJ databases">
        <authorList>
            <person name="Kim H.J."/>
            <person name="Triplett B.A."/>
        </authorList>
    </citation>
    <scope>NUCLEOTIDE SEQUENCE [LARGE SCALE GENOMIC DNA]</scope>
    <source>
        <strain evidence="5 6">U15</strain>
    </source>
</reference>
<dbReference type="InterPro" id="IPR000160">
    <property type="entry name" value="GGDEF_dom"/>
</dbReference>
<dbReference type="PROSITE" id="PS50883">
    <property type="entry name" value="EAL"/>
    <property type="match status" value="1"/>
</dbReference>
<evidence type="ECO:0000313" key="5">
    <source>
        <dbReference type="EMBL" id="SNS63731.1"/>
    </source>
</evidence>
<dbReference type="SUPFAM" id="SSF141868">
    <property type="entry name" value="EAL domain-like"/>
    <property type="match status" value="1"/>
</dbReference>
<dbReference type="SMART" id="SM00091">
    <property type="entry name" value="PAS"/>
    <property type="match status" value="3"/>
</dbReference>
<protein>
    <submittedName>
        <fullName evidence="5">PAS domain S-box-containing protein/diguanylate cyclase (GGDEF) domain-containing protein</fullName>
    </submittedName>
</protein>
<dbReference type="Gene3D" id="3.20.20.450">
    <property type="entry name" value="EAL domain"/>
    <property type="match status" value="1"/>
</dbReference>
<proteinExistence type="predicted"/>
<dbReference type="AlphaFoldDB" id="A0A239G3J9"/>
<feature type="domain" description="GGDEF" evidence="4">
    <location>
        <begin position="430"/>
        <end position="563"/>
    </location>
</feature>
<dbReference type="FunFam" id="3.30.70.270:FF:000001">
    <property type="entry name" value="Diguanylate cyclase domain protein"/>
    <property type="match status" value="1"/>
</dbReference>
<feature type="domain" description="PAS" evidence="1">
    <location>
        <begin position="19"/>
        <end position="93"/>
    </location>
</feature>
<dbReference type="PANTHER" id="PTHR44757:SF2">
    <property type="entry name" value="BIOFILM ARCHITECTURE MAINTENANCE PROTEIN MBAA"/>
    <property type="match status" value="1"/>
</dbReference>
<organism evidence="5 6">
    <name type="scientific">Noviherbaspirillum humi</name>
    <dbReference type="NCBI Taxonomy" id="1688639"/>
    <lineage>
        <taxon>Bacteria</taxon>
        <taxon>Pseudomonadati</taxon>
        <taxon>Pseudomonadota</taxon>
        <taxon>Betaproteobacteria</taxon>
        <taxon>Burkholderiales</taxon>
        <taxon>Oxalobacteraceae</taxon>
        <taxon>Noviherbaspirillum</taxon>
    </lineage>
</organism>
<dbReference type="InterPro" id="IPR035919">
    <property type="entry name" value="EAL_sf"/>
</dbReference>
<evidence type="ECO:0000313" key="6">
    <source>
        <dbReference type="Proteomes" id="UP000198284"/>
    </source>
</evidence>
<feature type="domain" description="PAS" evidence="1">
    <location>
        <begin position="272"/>
        <end position="343"/>
    </location>
</feature>
<dbReference type="Pfam" id="PF08447">
    <property type="entry name" value="PAS_3"/>
    <property type="match status" value="1"/>
</dbReference>
<dbReference type="InterPro" id="IPR035965">
    <property type="entry name" value="PAS-like_dom_sf"/>
</dbReference>
<dbReference type="Gene3D" id="3.30.70.270">
    <property type="match status" value="1"/>
</dbReference>
<keyword evidence="6" id="KW-1185">Reference proteome</keyword>
<dbReference type="EMBL" id="FZOT01000004">
    <property type="protein sequence ID" value="SNS63731.1"/>
    <property type="molecule type" value="Genomic_DNA"/>
</dbReference>
<dbReference type="NCBIfam" id="TIGR00254">
    <property type="entry name" value="GGDEF"/>
    <property type="match status" value="1"/>
</dbReference>
<dbReference type="InterPro" id="IPR000014">
    <property type="entry name" value="PAS"/>
</dbReference>
<dbReference type="SMART" id="SM00086">
    <property type="entry name" value="PAC"/>
    <property type="match status" value="2"/>
</dbReference>
<dbReference type="CDD" id="cd00130">
    <property type="entry name" value="PAS"/>
    <property type="match status" value="3"/>
</dbReference>
<dbReference type="Pfam" id="PF13426">
    <property type="entry name" value="PAS_9"/>
    <property type="match status" value="1"/>
</dbReference>
<dbReference type="PROSITE" id="PS50887">
    <property type="entry name" value="GGDEF"/>
    <property type="match status" value="1"/>
</dbReference>
<evidence type="ECO:0000259" key="1">
    <source>
        <dbReference type="PROSITE" id="PS50112"/>
    </source>
</evidence>
<dbReference type="InterPro" id="IPR043128">
    <property type="entry name" value="Rev_trsase/Diguanyl_cyclase"/>
</dbReference>
<dbReference type="SMART" id="SM00267">
    <property type="entry name" value="GGDEF"/>
    <property type="match status" value="1"/>
</dbReference>
<dbReference type="InterPro" id="IPR013655">
    <property type="entry name" value="PAS_fold_3"/>
</dbReference>
<dbReference type="InterPro" id="IPR000700">
    <property type="entry name" value="PAS-assoc_C"/>
</dbReference>
<dbReference type="InterPro" id="IPR052155">
    <property type="entry name" value="Biofilm_reg_signaling"/>
</dbReference>
<dbReference type="CDD" id="cd01949">
    <property type="entry name" value="GGDEF"/>
    <property type="match status" value="1"/>
</dbReference>
<feature type="domain" description="PAC" evidence="2">
    <location>
        <begin position="224"/>
        <end position="276"/>
    </location>
</feature>
<dbReference type="InterPro" id="IPR029787">
    <property type="entry name" value="Nucleotide_cyclase"/>
</dbReference>
<dbReference type="CDD" id="cd01948">
    <property type="entry name" value="EAL"/>
    <property type="match status" value="1"/>
</dbReference>
<dbReference type="InterPro" id="IPR013656">
    <property type="entry name" value="PAS_4"/>
</dbReference>